<dbReference type="InParanoid" id="A0A554NFV9"/>
<comment type="caution">
    <text evidence="3">The sequence shown here is derived from an EMBL/GenBank/DDBJ whole genome shotgun (WGS) entry which is preliminary data.</text>
</comment>
<evidence type="ECO:0000313" key="3">
    <source>
        <dbReference type="EMBL" id="TSD16269.1"/>
    </source>
</evidence>
<evidence type="ECO:0000259" key="2">
    <source>
        <dbReference type="Pfam" id="PF18902"/>
    </source>
</evidence>
<feature type="domain" description="DUF5658" evidence="2">
    <location>
        <begin position="25"/>
        <end position="117"/>
    </location>
</feature>
<evidence type="ECO:0000313" key="4">
    <source>
        <dbReference type="Proteomes" id="UP000319894"/>
    </source>
</evidence>
<reference evidence="3 4" key="1">
    <citation type="submission" date="2018-06" db="EMBL/GenBank/DDBJ databases">
        <title>Natronomonas sp. F16-60 a new haloarchaeon isolated from a solar saltern of Isla Cristina, Huelva, Spain.</title>
        <authorList>
            <person name="Duran-Viseras A."/>
            <person name="Sanchez-Porro C."/>
            <person name="Ventosa A."/>
        </authorList>
    </citation>
    <scope>NUCLEOTIDE SEQUENCE [LARGE SCALE GENOMIC DNA]</scope>
    <source>
        <strain evidence="3 4">F16-60</strain>
    </source>
</reference>
<dbReference type="Proteomes" id="UP000319894">
    <property type="component" value="Unassembled WGS sequence"/>
</dbReference>
<dbReference type="AlphaFoldDB" id="A0A554NFV9"/>
<dbReference type="Pfam" id="PF18902">
    <property type="entry name" value="DUF5658"/>
    <property type="match status" value="1"/>
</dbReference>
<accession>A0A554NFV9</accession>
<keyword evidence="4" id="KW-1185">Reference proteome</keyword>
<feature type="transmembrane region" description="Helical" evidence="1">
    <location>
        <begin position="21"/>
        <end position="42"/>
    </location>
</feature>
<gene>
    <name evidence="3" type="ORF">DP107_00405</name>
</gene>
<protein>
    <recommendedName>
        <fullName evidence="2">DUF5658 domain-containing protein</fullName>
    </recommendedName>
</protein>
<feature type="transmembrane region" description="Helical" evidence="1">
    <location>
        <begin position="92"/>
        <end position="113"/>
    </location>
</feature>
<organism evidence="3 4">
    <name type="scientific">Haloglomus irregulare</name>
    <dbReference type="NCBI Taxonomy" id="2234134"/>
    <lineage>
        <taxon>Archaea</taxon>
        <taxon>Methanobacteriati</taxon>
        <taxon>Methanobacteriota</taxon>
        <taxon>Stenosarchaea group</taxon>
        <taxon>Halobacteria</taxon>
        <taxon>Halobacteriales</taxon>
        <taxon>Natronomonadaceae</taxon>
        <taxon>Haloglomus</taxon>
    </lineage>
</organism>
<dbReference type="InterPro" id="IPR043717">
    <property type="entry name" value="DUF5658"/>
</dbReference>
<feature type="transmembrane region" description="Helical" evidence="1">
    <location>
        <begin position="62"/>
        <end position="85"/>
    </location>
</feature>
<keyword evidence="1" id="KW-0472">Membrane</keyword>
<proteinExistence type="predicted"/>
<keyword evidence="1" id="KW-0812">Transmembrane</keyword>
<name>A0A554NFV9_9EURY</name>
<dbReference type="EMBL" id="QMDX01000001">
    <property type="protein sequence ID" value="TSD16269.1"/>
    <property type="molecule type" value="Genomic_DNA"/>
</dbReference>
<sequence length="118" mass="12426">MVDRLSRALTLGRFSAEEFAQLWLVATATYVVGDSVTTLAIINHSATVTEGNAAMAAAVDAFGGAGLMGLKLAAMLFGISVSCYATREDDRLLYYTPPVFLAVVGAFATAYNLRLLVG</sequence>
<keyword evidence="1" id="KW-1133">Transmembrane helix</keyword>
<evidence type="ECO:0000256" key="1">
    <source>
        <dbReference type="SAM" id="Phobius"/>
    </source>
</evidence>